<proteinExistence type="predicted"/>
<dbReference type="AlphaFoldDB" id="A0A0G0NBN6"/>
<evidence type="ECO:0000313" key="2">
    <source>
        <dbReference type="EMBL" id="KKR13574.1"/>
    </source>
</evidence>
<keyword evidence="1" id="KW-0812">Transmembrane</keyword>
<feature type="transmembrane region" description="Helical" evidence="1">
    <location>
        <begin position="36"/>
        <end position="57"/>
    </location>
</feature>
<evidence type="ECO:0000313" key="3">
    <source>
        <dbReference type="Proteomes" id="UP000034690"/>
    </source>
</evidence>
<gene>
    <name evidence="2" type="ORF">UT40_C0014G0030</name>
</gene>
<sequence>MEGQTPGQSAAQTNVGIEPQTRILKKFPKVSFDKRVMSLVLTSFLVVLAGVGTGWLLSGGSFSTKLGSKEAETEASKGIVTGQNEAGFTDESVFTEKQSPEGILIEGGIKGEGTHHLDRGLGEDKYVYLTSTVIDLQSFVGKKVKVWGETISALQAGWLMDVGKIKVIE</sequence>
<reference evidence="2 3" key="1">
    <citation type="journal article" date="2015" name="Nature">
        <title>rRNA introns, odd ribosomes, and small enigmatic genomes across a large radiation of phyla.</title>
        <authorList>
            <person name="Brown C.T."/>
            <person name="Hug L.A."/>
            <person name="Thomas B.C."/>
            <person name="Sharon I."/>
            <person name="Castelle C.J."/>
            <person name="Singh A."/>
            <person name="Wilkins M.J."/>
            <person name="Williams K.H."/>
            <person name="Banfield J.F."/>
        </authorList>
    </citation>
    <scope>NUCLEOTIDE SEQUENCE [LARGE SCALE GENOMIC DNA]</scope>
</reference>
<organism evidence="2 3">
    <name type="scientific">Candidatus Woesebacteria bacterium GW2011_GWA1_39_21b</name>
    <dbReference type="NCBI Taxonomy" id="1618551"/>
    <lineage>
        <taxon>Bacteria</taxon>
        <taxon>Candidatus Woeseibacteriota</taxon>
    </lineage>
</organism>
<keyword evidence="1" id="KW-0472">Membrane</keyword>
<name>A0A0G0NBN6_9BACT</name>
<keyword evidence="1" id="KW-1133">Transmembrane helix</keyword>
<comment type="caution">
    <text evidence="2">The sequence shown here is derived from an EMBL/GenBank/DDBJ whole genome shotgun (WGS) entry which is preliminary data.</text>
</comment>
<accession>A0A0G0NBN6</accession>
<evidence type="ECO:0000256" key="1">
    <source>
        <dbReference type="SAM" id="Phobius"/>
    </source>
</evidence>
<dbReference type="Proteomes" id="UP000034690">
    <property type="component" value="Unassembled WGS sequence"/>
</dbReference>
<dbReference type="EMBL" id="LBWQ01000014">
    <property type="protein sequence ID" value="KKR13574.1"/>
    <property type="molecule type" value="Genomic_DNA"/>
</dbReference>
<protein>
    <submittedName>
        <fullName evidence="2">Uncharacterized protein</fullName>
    </submittedName>
</protein>